<proteinExistence type="predicted"/>
<evidence type="ECO:0000313" key="2">
    <source>
        <dbReference type="Proteomes" id="UP000095544"/>
    </source>
</evidence>
<organism evidence="1 2">
    <name type="scientific">Faecalicatena contorta</name>
    <dbReference type="NCBI Taxonomy" id="39482"/>
    <lineage>
        <taxon>Bacteria</taxon>
        <taxon>Bacillati</taxon>
        <taxon>Bacillota</taxon>
        <taxon>Clostridia</taxon>
        <taxon>Lachnospirales</taxon>
        <taxon>Lachnospiraceae</taxon>
        <taxon>Faecalicatena</taxon>
    </lineage>
</organism>
<evidence type="ECO:0000313" key="1">
    <source>
        <dbReference type="EMBL" id="CUP02377.1"/>
    </source>
</evidence>
<name>A0A174JX77_9FIRM</name>
<accession>A0A174JX77</accession>
<sequence>MMKAKHNSLDIMNQFNQTLPLADSVVFMPCVPSPLGVCA</sequence>
<dbReference type="STRING" id="39482.ERS852491_04035"/>
<dbReference type="EMBL" id="CYZU01000050">
    <property type="protein sequence ID" value="CUP02377.1"/>
    <property type="molecule type" value="Genomic_DNA"/>
</dbReference>
<dbReference type="Proteomes" id="UP000095544">
    <property type="component" value="Unassembled WGS sequence"/>
</dbReference>
<dbReference type="AlphaFoldDB" id="A0A174JX77"/>
<protein>
    <submittedName>
        <fullName evidence="1">Uncharacterized protein</fullName>
    </submittedName>
</protein>
<reference evidence="1 2" key="1">
    <citation type="submission" date="2015-09" db="EMBL/GenBank/DDBJ databases">
        <authorList>
            <consortium name="Pathogen Informatics"/>
        </authorList>
    </citation>
    <scope>NUCLEOTIDE SEQUENCE [LARGE SCALE GENOMIC DNA]</scope>
    <source>
        <strain evidence="1 2">2789STDY5834876</strain>
    </source>
</reference>
<gene>
    <name evidence="1" type="ORF">ERS852491_04035</name>
</gene>